<dbReference type="Pfam" id="PF00583">
    <property type="entry name" value="Acetyltransf_1"/>
    <property type="match status" value="1"/>
</dbReference>
<feature type="domain" description="N-acetyltransferase" evidence="1">
    <location>
        <begin position="38"/>
        <end position="157"/>
    </location>
</feature>
<evidence type="ECO:0000313" key="2">
    <source>
        <dbReference type="EMBL" id="AFL69569.1"/>
    </source>
</evidence>
<proteinExistence type="predicted"/>
<dbReference type="InterPro" id="IPR016181">
    <property type="entry name" value="Acyl_CoA_acyltransferase"/>
</dbReference>
<dbReference type="Gene3D" id="3.40.630.30">
    <property type="match status" value="1"/>
</dbReference>
<dbReference type="eggNOG" id="COG1247">
    <property type="taxonomic scope" value="Bacteria"/>
</dbReference>
<dbReference type="STRING" id="760154.Sulba_2294"/>
<reference evidence="2 3" key="1">
    <citation type="submission" date="2012-06" db="EMBL/GenBank/DDBJ databases">
        <title>Complete sequence of Sulfurospirillum barnesii SES-3.</title>
        <authorList>
            <consortium name="US DOE Joint Genome Institute"/>
            <person name="Lucas S."/>
            <person name="Han J."/>
            <person name="Lapidus A."/>
            <person name="Cheng J.-F."/>
            <person name="Goodwin L."/>
            <person name="Pitluck S."/>
            <person name="Peters L."/>
            <person name="Ovchinnikova G."/>
            <person name="Lu M."/>
            <person name="Detter J.C."/>
            <person name="Han C."/>
            <person name="Tapia R."/>
            <person name="Land M."/>
            <person name="Hauser L."/>
            <person name="Kyrpides N."/>
            <person name="Ivanova N."/>
            <person name="Pagani I."/>
            <person name="Stolz J."/>
            <person name="Arkin A."/>
            <person name="Dehal P."/>
            <person name="Oremland R."/>
            <person name="Saltikov C."/>
            <person name="Basu P."/>
            <person name="Hollibaugh J."/>
            <person name="Newman D."/>
            <person name="Stolyar S."/>
            <person name="Hazen T."/>
            <person name="Woyke T."/>
        </authorList>
    </citation>
    <scope>NUCLEOTIDE SEQUENCE [LARGE SCALE GENOMIC DNA]</scope>
    <source>
        <strain evidence="3">ATCC 700032 / DSM 10660 / SES-3</strain>
    </source>
</reference>
<name>I3Y045_SULBS</name>
<evidence type="ECO:0000313" key="3">
    <source>
        <dbReference type="Proteomes" id="UP000006176"/>
    </source>
</evidence>
<gene>
    <name evidence="2" type="ordered locus">Sulba_2294</name>
</gene>
<dbReference type="RefSeq" id="WP_014770432.1">
    <property type="nucleotide sequence ID" value="NC_018002.1"/>
</dbReference>
<organism evidence="2 3">
    <name type="scientific">Sulfurospirillum barnesii (strain ATCC 700032 / DSM 10660 / SES-3)</name>
    <dbReference type="NCBI Taxonomy" id="760154"/>
    <lineage>
        <taxon>Bacteria</taxon>
        <taxon>Pseudomonadati</taxon>
        <taxon>Campylobacterota</taxon>
        <taxon>Epsilonproteobacteria</taxon>
        <taxon>Campylobacterales</taxon>
        <taxon>Sulfurospirillaceae</taxon>
        <taxon>Sulfurospirillum</taxon>
    </lineage>
</organism>
<dbReference type="OrthoDB" id="5109343at2"/>
<dbReference type="PATRIC" id="fig|760154.4.peg.2298"/>
<dbReference type="AlphaFoldDB" id="I3Y045"/>
<dbReference type="InterPro" id="IPR000182">
    <property type="entry name" value="GNAT_dom"/>
</dbReference>
<dbReference type="Proteomes" id="UP000006176">
    <property type="component" value="Chromosome"/>
</dbReference>
<dbReference type="EMBL" id="CP003333">
    <property type="protein sequence ID" value="AFL69569.1"/>
    <property type="molecule type" value="Genomic_DNA"/>
</dbReference>
<protein>
    <recommendedName>
        <fullName evidence="1">N-acetyltransferase domain-containing protein</fullName>
    </recommendedName>
</protein>
<keyword evidence="3" id="KW-1185">Reference proteome</keyword>
<accession>I3Y045</accession>
<evidence type="ECO:0000259" key="1">
    <source>
        <dbReference type="Pfam" id="PF00583"/>
    </source>
</evidence>
<dbReference type="SUPFAM" id="SSF55729">
    <property type="entry name" value="Acyl-CoA N-acyltransferases (Nat)"/>
    <property type="match status" value="1"/>
</dbReference>
<sequence>MQLKIADFHDIDGIFALHSKYQIDTILEEDKKDGFVTTAFSKEQLSDIIEKEQGIFVAIEEGEIVAYVMSASWQYWSPWPIFAVMMEDLPHLIFQSQTLSVHNSYQYGPVCVDKRVRGSGVLEKLFDFALERMQQKYPILVTFINKINHRSYEAHTRKIGLKVIAEFAFNGNAYYELAFDTSKRVGKGVDNDTTE</sequence>
<dbReference type="KEGG" id="sba:Sulba_2294"/>
<dbReference type="GO" id="GO:0016747">
    <property type="term" value="F:acyltransferase activity, transferring groups other than amino-acyl groups"/>
    <property type="evidence" value="ECO:0007669"/>
    <property type="project" value="InterPro"/>
</dbReference>
<dbReference type="HOGENOM" id="CLU_118082_0_0_7"/>